<dbReference type="GO" id="GO:0005524">
    <property type="term" value="F:ATP binding"/>
    <property type="evidence" value="ECO:0007669"/>
    <property type="project" value="UniProtKB-KW"/>
</dbReference>
<reference evidence="7 8" key="1">
    <citation type="journal article" date="2015" name="Genome Announc.">
        <title>Expanding the biotechnology potential of lactobacilli through comparative genomics of 213 strains and associated genera.</title>
        <authorList>
            <person name="Sun Z."/>
            <person name="Harris H.M."/>
            <person name="McCann A."/>
            <person name="Guo C."/>
            <person name="Argimon S."/>
            <person name="Zhang W."/>
            <person name="Yang X."/>
            <person name="Jeffery I.B."/>
            <person name="Cooney J.C."/>
            <person name="Kagawa T.F."/>
            <person name="Liu W."/>
            <person name="Song Y."/>
            <person name="Salvetti E."/>
            <person name="Wrobel A."/>
            <person name="Rasinkangas P."/>
            <person name="Parkhill J."/>
            <person name="Rea M.C."/>
            <person name="O'Sullivan O."/>
            <person name="Ritari J."/>
            <person name="Douillard F.P."/>
            <person name="Paul Ross R."/>
            <person name="Yang R."/>
            <person name="Briner A.E."/>
            <person name="Felis G.E."/>
            <person name="de Vos W.M."/>
            <person name="Barrangou R."/>
            <person name="Klaenhammer T.R."/>
            <person name="Caufield P.W."/>
            <person name="Cui Y."/>
            <person name="Zhang H."/>
            <person name="O'Toole P.W."/>
        </authorList>
    </citation>
    <scope>NUCLEOTIDE SEQUENCE [LARGE SCALE GENOMIC DNA]</scope>
    <source>
        <strain evidence="7 8">DSM 14792</strain>
    </source>
</reference>
<accession>A0A0R2GTZ2</accession>
<dbReference type="OrthoDB" id="9813569at2"/>
<dbReference type="RefSeq" id="WP_056994331.1">
    <property type="nucleotide sequence ID" value="NZ_JQBA01000016.1"/>
</dbReference>
<dbReference type="EMBL" id="JQBA01000016">
    <property type="protein sequence ID" value="KRN44351.1"/>
    <property type="molecule type" value="Genomic_DNA"/>
</dbReference>
<dbReference type="CDD" id="cd01166">
    <property type="entry name" value="KdgK"/>
    <property type="match status" value="1"/>
</dbReference>
<name>A0A0R2GTZ2_9LACO</name>
<proteinExistence type="inferred from homology"/>
<evidence type="ECO:0000259" key="6">
    <source>
        <dbReference type="Pfam" id="PF00294"/>
    </source>
</evidence>
<dbReference type="AlphaFoldDB" id="A0A0R2GTZ2"/>
<keyword evidence="3" id="KW-0547">Nucleotide-binding</keyword>
<dbReference type="Gene3D" id="3.40.1190.20">
    <property type="match status" value="1"/>
</dbReference>
<dbReference type="PANTHER" id="PTHR43085:SF1">
    <property type="entry name" value="PSEUDOURIDINE KINASE-RELATED"/>
    <property type="match status" value="1"/>
</dbReference>
<keyword evidence="8" id="KW-1185">Reference proteome</keyword>
<comment type="caution">
    <text evidence="7">The sequence shown here is derived from an EMBL/GenBank/DDBJ whole genome shotgun (WGS) entry which is preliminary data.</text>
</comment>
<evidence type="ECO:0000313" key="7">
    <source>
        <dbReference type="EMBL" id="KRN44351.1"/>
    </source>
</evidence>
<dbReference type="GO" id="GO:0016301">
    <property type="term" value="F:kinase activity"/>
    <property type="evidence" value="ECO:0007669"/>
    <property type="project" value="UniProtKB-KW"/>
</dbReference>
<keyword evidence="5" id="KW-0067">ATP-binding</keyword>
<dbReference type="InterPro" id="IPR050306">
    <property type="entry name" value="PfkB_Carbo_kinase"/>
</dbReference>
<keyword evidence="2" id="KW-0808">Transferase</keyword>
<evidence type="ECO:0000256" key="2">
    <source>
        <dbReference type="ARBA" id="ARBA00022679"/>
    </source>
</evidence>
<feature type="domain" description="Carbohydrate kinase PfkB" evidence="6">
    <location>
        <begin position="1"/>
        <end position="306"/>
    </location>
</feature>
<evidence type="ECO:0000256" key="4">
    <source>
        <dbReference type="ARBA" id="ARBA00022777"/>
    </source>
</evidence>
<organism evidence="7 8">
    <name type="scientific">Limosilactobacillus ingluviei</name>
    <dbReference type="NCBI Taxonomy" id="148604"/>
    <lineage>
        <taxon>Bacteria</taxon>
        <taxon>Bacillati</taxon>
        <taxon>Bacillota</taxon>
        <taxon>Bacilli</taxon>
        <taxon>Lactobacillales</taxon>
        <taxon>Lactobacillaceae</taxon>
        <taxon>Limosilactobacillus</taxon>
    </lineage>
</organism>
<evidence type="ECO:0000256" key="1">
    <source>
        <dbReference type="ARBA" id="ARBA00010688"/>
    </source>
</evidence>
<keyword evidence="4 7" id="KW-0418">Kinase</keyword>
<gene>
    <name evidence="7" type="ORF">IV41_GL000490</name>
</gene>
<dbReference type="Proteomes" id="UP000051639">
    <property type="component" value="Unassembled WGS sequence"/>
</dbReference>
<protein>
    <submittedName>
        <fullName evidence="7">2-dehydro-3-deoxygluconokinase</fullName>
    </submittedName>
</protein>
<dbReference type="PANTHER" id="PTHR43085">
    <property type="entry name" value="HEXOKINASE FAMILY MEMBER"/>
    <property type="match status" value="1"/>
</dbReference>
<dbReference type="InterPro" id="IPR011611">
    <property type="entry name" value="PfkB_dom"/>
</dbReference>
<evidence type="ECO:0000313" key="8">
    <source>
        <dbReference type="Proteomes" id="UP000051639"/>
    </source>
</evidence>
<dbReference type="SUPFAM" id="SSF53613">
    <property type="entry name" value="Ribokinase-like"/>
    <property type="match status" value="1"/>
</dbReference>
<dbReference type="PATRIC" id="fig|148604.4.peg.493"/>
<comment type="similarity">
    <text evidence="1">Belongs to the carbohydrate kinase PfkB family.</text>
</comment>
<dbReference type="Pfam" id="PF00294">
    <property type="entry name" value="PfkB"/>
    <property type="match status" value="1"/>
</dbReference>
<evidence type="ECO:0000256" key="3">
    <source>
        <dbReference type="ARBA" id="ARBA00022741"/>
    </source>
</evidence>
<dbReference type="InterPro" id="IPR029056">
    <property type="entry name" value="Ribokinase-like"/>
</dbReference>
<sequence>MSEVITIGEPIVTFASTEPDVSLVDALNWHKIMGGAELNVAIGVQRLGHTAEYISQVGEDPFGAYVKKTIASHNVGTTYVSYDPDHWTAYQLKQLVTKGDPEVVNYRKGSAATHLSKEIIEKVDLSDVKIAHMSGIFPGISDTAEETFRALFQRLNDENILTTFDPNLRPTVWKTQRSVDMAQTINELASYADIVLPGVEEGKILMGSSNPEEIADFYLKGQRTKTVIVKIGAAGTFVKTENGEKFTVNGFKVEHIVDTVGAGDGFALGVITALLDGKSLKSAVMRGNAVGALQIQTPGDNDGYPTPSELQAFYAQEGVAEE</sequence>
<evidence type="ECO:0000256" key="5">
    <source>
        <dbReference type="ARBA" id="ARBA00022840"/>
    </source>
</evidence>